<comment type="caution">
    <text evidence="3">The sequence shown here is derived from an EMBL/GenBank/DDBJ whole genome shotgun (WGS) entry which is preliminary data.</text>
</comment>
<reference evidence="3 4" key="1">
    <citation type="journal article" date="2016" name="Nat. Commun.">
        <title>Thousands of microbial genomes shed light on interconnected biogeochemical processes in an aquifer system.</title>
        <authorList>
            <person name="Anantharaman K."/>
            <person name="Brown C.T."/>
            <person name="Hug L.A."/>
            <person name="Sharon I."/>
            <person name="Castelle C.J."/>
            <person name="Probst A.J."/>
            <person name="Thomas B.C."/>
            <person name="Singh A."/>
            <person name="Wilkins M.J."/>
            <person name="Karaoz U."/>
            <person name="Brodie E.L."/>
            <person name="Williams K.H."/>
            <person name="Hubbard S.S."/>
            <person name="Banfield J.F."/>
        </authorList>
    </citation>
    <scope>NUCLEOTIDE SEQUENCE [LARGE SCALE GENOMIC DNA]</scope>
</reference>
<feature type="signal peptide" evidence="2">
    <location>
        <begin position="1"/>
        <end position="24"/>
    </location>
</feature>
<evidence type="ECO:0000256" key="2">
    <source>
        <dbReference type="SAM" id="SignalP"/>
    </source>
</evidence>
<feature type="transmembrane region" description="Helical" evidence="1">
    <location>
        <begin position="121"/>
        <end position="140"/>
    </location>
</feature>
<feature type="transmembrane region" description="Helical" evidence="1">
    <location>
        <begin position="161"/>
        <end position="178"/>
    </location>
</feature>
<name>A0A1F6NWR2_9BACT</name>
<keyword evidence="1" id="KW-1133">Transmembrane helix</keyword>
<dbReference type="STRING" id="1798704.A3J93_04670"/>
<proteinExistence type="predicted"/>
<protein>
    <submittedName>
        <fullName evidence="3">Uncharacterized protein</fullName>
    </submittedName>
</protein>
<dbReference type="EMBL" id="MFQZ01000003">
    <property type="protein sequence ID" value="OGH88321.1"/>
    <property type="molecule type" value="Genomic_DNA"/>
</dbReference>
<sequence length="478" mass="52039">MRKILLAVLLAGLVLGFVSAPARAQTGAESDIPELNPLCWQKEDCMKARKQINTNIIDDVMDDAAAEAGWLSGVSAGKCDKNGPDGKPLWGKCLPVGKTVTSISFGGKKEFENIGEFIITIYNYGVGLAGIVAVLVIILSGAQWVASGGNSEMISSAKKRIGGAVIGLMIAYFSYVILNTINPALVNLRLPQVYMIRSQTLMPEYCSELPTSTSKFALVGPSNTDMKIYDFKTLGGFDYDWGIVSNEKELFSNNKNRTQTLACNTKFVVDKSGYQTCEGDWCAADDNICIPFSATKGTYKCEKGTIYGKITYNRTFRPFTDPGRQMLGWTHLIGNGWEDDEPVDITASELVAFCDNNSVVSWWQQVNSTARKVSGGSNAIAGYILATTKEDIDDAVKDCGGADKVRGFALMLEMDEYGDSFDEVHFVGVDGGKAKDLGRPKKENVTDSRKQYFIDKTKILSGGGIRIDIEASDIEDID</sequence>
<evidence type="ECO:0000313" key="4">
    <source>
        <dbReference type="Proteomes" id="UP000177907"/>
    </source>
</evidence>
<evidence type="ECO:0000256" key="1">
    <source>
        <dbReference type="SAM" id="Phobius"/>
    </source>
</evidence>
<keyword evidence="2" id="KW-0732">Signal</keyword>
<dbReference type="AlphaFoldDB" id="A0A1F6NWR2"/>
<dbReference type="Proteomes" id="UP000177907">
    <property type="component" value="Unassembled WGS sequence"/>
</dbReference>
<organism evidence="3 4">
    <name type="scientific">Candidatus Magasanikbacteria bacterium RIFOXYC2_FULL_42_28</name>
    <dbReference type="NCBI Taxonomy" id="1798704"/>
    <lineage>
        <taxon>Bacteria</taxon>
        <taxon>Candidatus Magasanikiibacteriota</taxon>
    </lineage>
</organism>
<accession>A0A1F6NWR2</accession>
<gene>
    <name evidence="3" type="ORF">A3J93_04670</name>
</gene>
<feature type="chain" id="PRO_5009525856" evidence="2">
    <location>
        <begin position="25"/>
        <end position="478"/>
    </location>
</feature>
<keyword evidence="1" id="KW-0472">Membrane</keyword>
<keyword evidence="1" id="KW-0812">Transmembrane</keyword>
<evidence type="ECO:0000313" key="3">
    <source>
        <dbReference type="EMBL" id="OGH88321.1"/>
    </source>
</evidence>